<feature type="transmembrane region" description="Helical" evidence="1">
    <location>
        <begin position="47"/>
        <end position="68"/>
    </location>
</feature>
<organism evidence="2 3">
    <name type="scientific">Lysinibacillus alkalisoli</name>
    <dbReference type="NCBI Taxonomy" id="1911548"/>
    <lineage>
        <taxon>Bacteria</taxon>
        <taxon>Bacillati</taxon>
        <taxon>Bacillota</taxon>
        <taxon>Bacilli</taxon>
        <taxon>Bacillales</taxon>
        <taxon>Bacillaceae</taxon>
        <taxon>Lysinibacillus</taxon>
    </lineage>
</organism>
<keyword evidence="3" id="KW-1185">Reference proteome</keyword>
<proteinExistence type="predicted"/>
<accession>A0A917LH74</accession>
<sequence>MYEGFNWLTFIIGLPLGLLIVFAALFIQKRILQKKRAYDERYITIQVYARSTGWQVTTGAIIIAWIYILLTEPIGSAFFVITFLWIAHQMGYLIGAIRANAKN</sequence>
<dbReference type="Proteomes" id="UP000616608">
    <property type="component" value="Unassembled WGS sequence"/>
</dbReference>
<keyword evidence="1" id="KW-0812">Transmembrane</keyword>
<keyword evidence="1" id="KW-1133">Transmembrane helix</keyword>
<protein>
    <recommendedName>
        <fullName evidence="4">DUF3796 domain-containing protein</fullName>
    </recommendedName>
</protein>
<feature type="transmembrane region" description="Helical" evidence="1">
    <location>
        <begin position="74"/>
        <end position="97"/>
    </location>
</feature>
<reference evidence="2" key="2">
    <citation type="submission" date="2020-09" db="EMBL/GenBank/DDBJ databases">
        <authorList>
            <person name="Sun Q."/>
            <person name="Zhou Y."/>
        </authorList>
    </citation>
    <scope>NUCLEOTIDE SEQUENCE</scope>
    <source>
        <strain evidence="2">CGMCC 1.15760</strain>
    </source>
</reference>
<comment type="caution">
    <text evidence="2">The sequence shown here is derived from an EMBL/GenBank/DDBJ whole genome shotgun (WGS) entry which is preliminary data.</text>
</comment>
<name>A0A917LH74_9BACI</name>
<evidence type="ECO:0000256" key="1">
    <source>
        <dbReference type="SAM" id="Phobius"/>
    </source>
</evidence>
<gene>
    <name evidence="2" type="ORF">GCM10007425_17050</name>
</gene>
<feature type="transmembrane region" description="Helical" evidence="1">
    <location>
        <begin position="6"/>
        <end position="27"/>
    </location>
</feature>
<keyword evidence="1" id="KW-0472">Membrane</keyword>
<reference evidence="2" key="1">
    <citation type="journal article" date="2014" name="Int. J. Syst. Evol. Microbiol.">
        <title>Complete genome sequence of Corynebacterium casei LMG S-19264T (=DSM 44701T), isolated from a smear-ripened cheese.</title>
        <authorList>
            <consortium name="US DOE Joint Genome Institute (JGI-PGF)"/>
            <person name="Walter F."/>
            <person name="Albersmeier A."/>
            <person name="Kalinowski J."/>
            <person name="Ruckert C."/>
        </authorList>
    </citation>
    <scope>NUCLEOTIDE SEQUENCE</scope>
    <source>
        <strain evidence="2">CGMCC 1.15760</strain>
    </source>
</reference>
<evidence type="ECO:0000313" key="3">
    <source>
        <dbReference type="Proteomes" id="UP000616608"/>
    </source>
</evidence>
<evidence type="ECO:0000313" key="2">
    <source>
        <dbReference type="EMBL" id="GGG23104.1"/>
    </source>
</evidence>
<evidence type="ECO:0008006" key="4">
    <source>
        <dbReference type="Google" id="ProtNLM"/>
    </source>
</evidence>
<dbReference type="AlphaFoldDB" id="A0A917LH74"/>
<dbReference type="RefSeq" id="WP_188614633.1">
    <property type="nucleotide sequence ID" value="NZ_BMJT01000005.1"/>
</dbReference>
<dbReference type="EMBL" id="BMJT01000005">
    <property type="protein sequence ID" value="GGG23104.1"/>
    <property type="molecule type" value="Genomic_DNA"/>
</dbReference>